<organism evidence="10 11">
    <name type="scientific">Manihot esculenta</name>
    <name type="common">Cassava</name>
    <name type="synonym">Jatropha manihot</name>
    <dbReference type="NCBI Taxonomy" id="3983"/>
    <lineage>
        <taxon>Eukaryota</taxon>
        <taxon>Viridiplantae</taxon>
        <taxon>Streptophyta</taxon>
        <taxon>Embryophyta</taxon>
        <taxon>Tracheophyta</taxon>
        <taxon>Spermatophyta</taxon>
        <taxon>Magnoliopsida</taxon>
        <taxon>eudicotyledons</taxon>
        <taxon>Gunneridae</taxon>
        <taxon>Pentapetalae</taxon>
        <taxon>rosids</taxon>
        <taxon>fabids</taxon>
        <taxon>Malpighiales</taxon>
        <taxon>Euphorbiaceae</taxon>
        <taxon>Crotonoideae</taxon>
        <taxon>Manihoteae</taxon>
        <taxon>Manihot</taxon>
    </lineage>
</organism>
<keyword evidence="3" id="KW-0328">Glycosyltransferase</keyword>
<comment type="subcellular location">
    <subcellularLocation>
        <location evidence="1">Golgi apparatus</location>
    </subcellularLocation>
</comment>
<keyword evidence="9" id="KW-1133">Transmembrane helix</keyword>
<dbReference type="FunFam" id="3.40.50.11340:FF:000005">
    <property type="entry name" value="Galactoside 2-alpha-L-fucosyltransferase"/>
    <property type="match status" value="1"/>
</dbReference>
<evidence type="ECO:0000313" key="11">
    <source>
        <dbReference type="Proteomes" id="UP000091857"/>
    </source>
</evidence>
<dbReference type="PANTHER" id="PTHR31889:SF68">
    <property type="entry name" value="FUCOSYLTRANSFERASE"/>
    <property type="match status" value="1"/>
</dbReference>
<dbReference type="InterPro" id="IPR004938">
    <property type="entry name" value="XG_FTase"/>
</dbReference>
<dbReference type="Gene3D" id="3.40.50.11340">
    <property type="match status" value="1"/>
</dbReference>
<proteinExistence type="inferred from homology"/>
<comment type="similarity">
    <text evidence="2">Belongs to the glycosyltransferase 37 family.</text>
</comment>
<evidence type="ECO:0000256" key="1">
    <source>
        <dbReference type="ARBA" id="ARBA00004555"/>
    </source>
</evidence>
<dbReference type="PANTHER" id="PTHR31889">
    <property type="entry name" value="FUCOSYLTRANSFERASE 2-RELATED"/>
    <property type="match status" value="1"/>
</dbReference>
<dbReference type="Pfam" id="PF03254">
    <property type="entry name" value="XG_FTase"/>
    <property type="match status" value="1"/>
</dbReference>
<dbReference type="GO" id="GO:0009969">
    <property type="term" value="P:xyloglucan biosynthetic process"/>
    <property type="evidence" value="ECO:0000318"/>
    <property type="project" value="GO_Central"/>
</dbReference>
<evidence type="ECO:0000256" key="9">
    <source>
        <dbReference type="SAM" id="Phobius"/>
    </source>
</evidence>
<accession>A0A251L4Q1</accession>
<dbReference type="Gramene" id="Manes.04G154700.9.v8.1">
    <property type="protein sequence ID" value="Manes.04G154700.9.v8.1.CDS"/>
    <property type="gene ID" value="Manes.04G154700.v8.1"/>
</dbReference>
<keyword evidence="9" id="KW-0812">Transmembrane</keyword>
<dbReference type="EMBL" id="CM004390">
    <property type="protein sequence ID" value="OAY53326.1"/>
    <property type="molecule type" value="Genomic_DNA"/>
</dbReference>
<keyword evidence="6" id="KW-0325">Glycoprotein</keyword>
<evidence type="ECO:0000256" key="8">
    <source>
        <dbReference type="SAM" id="MobiDB-lite"/>
    </source>
</evidence>
<dbReference type="EMBL" id="CM004390">
    <property type="protein sequence ID" value="OAY53328.1"/>
    <property type="molecule type" value="Genomic_DNA"/>
</dbReference>
<feature type="compositionally biased region" description="Polar residues" evidence="8">
    <location>
        <begin position="93"/>
        <end position="102"/>
    </location>
</feature>
<evidence type="ECO:0000256" key="2">
    <source>
        <dbReference type="ARBA" id="ARBA00010481"/>
    </source>
</evidence>
<evidence type="ECO:0008006" key="12">
    <source>
        <dbReference type="Google" id="ProtNLM"/>
    </source>
</evidence>
<dbReference type="GO" id="GO:0042546">
    <property type="term" value="P:cell wall biogenesis"/>
    <property type="evidence" value="ECO:0007669"/>
    <property type="project" value="InterPro"/>
</dbReference>
<evidence type="ECO:0000313" key="10">
    <source>
        <dbReference type="EMBL" id="OAY53327.1"/>
    </source>
</evidence>
<dbReference type="GO" id="GO:0008107">
    <property type="term" value="F:galactoside 2-alpha-L-fucosyltransferase activity"/>
    <property type="evidence" value="ECO:0007669"/>
    <property type="project" value="InterPro"/>
</dbReference>
<keyword evidence="7" id="KW-0961">Cell wall biogenesis/degradation</keyword>
<dbReference type="EMBL" id="CM004390">
    <property type="protein sequence ID" value="OAY53327.1"/>
    <property type="molecule type" value="Genomic_DNA"/>
</dbReference>
<evidence type="ECO:0000256" key="3">
    <source>
        <dbReference type="ARBA" id="ARBA00022676"/>
    </source>
</evidence>
<gene>
    <name evidence="10" type="ORF">MANES_04G154700</name>
</gene>
<reference evidence="10 11" key="1">
    <citation type="submission" date="2016-02" db="EMBL/GenBank/DDBJ databases">
        <title>WGS assembly of Manihot esculenta.</title>
        <authorList>
            <person name="Bredeson J.V."/>
            <person name="Prochnik S.E."/>
            <person name="Lyons J.B."/>
            <person name="Schmutz J."/>
            <person name="Grimwood J."/>
            <person name="Vrebalov J."/>
            <person name="Bart R.S."/>
            <person name="Amuge T."/>
            <person name="Ferguson M.E."/>
            <person name="Green R."/>
            <person name="Putnam N."/>
            <person name="Stites J."/>
            <person name="Rounsley S."/>
            <person name="Rokhsar D.S."/>
        </authorList>
    </citation>
    <scope>NUCLEOTIDE SEQUENCE [LARGE SCALE GENOMIC DNA]</scope>
    <source>
        <strain evidence="11">cv. AM560-2</strain>
        <tissue evidence="10">Leaf</tissue>
    </source>
</reference>
<dbReference type="Gramene" id="Manes.04G154700.8.v8.1">
    <property type="protein sequence ID" value="Manes.04G154700.8.v8.1.CDS"/>
    <property type="gene ID" value="Manes.04G154700.v8.1"/>
</dbReference>
<feature type="region of interest" description="Disordered" evidence="8">
    <location>
        <begin position="64"/>
        <end position="197"/>
    </location>
</feature>
<dbReference type="AlphaFoldDB" id="A0A251L4Q1"/>
<evidence type="ECO:0000256" key="5">
    <source>
        <dbReference type="ARBA" id="ARBA00023034"/>
    </source>
</evidence>
<dbReference type="OrthoDB" id="428346at2759"/>
<evidence type="ECO:0000256" key="6">
    <source>
        <dbReference type="ARBA" id="ARBA00023180"/>
    </source>
</evidence>
<feature type="compositionally biased region" description="Polar residues" evidence="8">
    <location>
        <begin position="151"/>
        <end position="170"/>
    </location>
</feature>
<sequence length="664" mass="74726">MEIFQVTNGRLGFLSKRFTTILVICFIALPVLVMAVMMSTNSKFDISSILGVEVQNATALDVDSKPTTTSIPDDKLNDTQAHVFGRGSDSEYESSQLTSTPDSKLLNGSLAPRFGKASDPEYEYSQPTSTPDDKQLSKTLASSSSGGSVSENDTSQSTSIHNVNLLNGTFASRFGERPGSRNDSSESTSMANDKLLDGLSPPGFDERSCLSKYGSVLYRKISSHKPSPFLLSKLRNYENLHKRCGPYTEPYNRTLKILKSGHVGSTTMCKYVVWRPDNGLGNRMVSIASSFLYALLTNRVLLLDHGTDMADLFCEPFPNTSWLLPMDFPLRNQFRNSELRYAHSLGGMLEKDRKNLLMGSTPPYLYLTIKKRDYDLDKEIFYCDKNQALLGKIPWLILLSEQYFAPSFFLIPSFKNEATKLFPEKETVFHHLGRYLFNPSNQVWKQLITRFYDANLANADERIGLQLRVFHANAGQIQTVVDQLLACTLKKKLLPEIDTRNSVASSSNNWTSTKAILITSLYPEFYKNLSNRYLVHPSLTGEVFGVYQPSHEGYQHRGDNKHNMKAWAEIYLLSLCDVLVTSAWSTFGYVAQSLGGLKPWILHKPGHGVYLPCKRATSMEPCFHYPFSYDCKSKNKVDAGSLVPYIRQCEDRELGIKLFDDEQS</sequence>
<dbReference type="Gramene" id="Manes.04G154700.10.v8.1">
    <property type="protein sequence ID" value="Manes.04G154700.10.v8.1.CDS"/>
    <property type="gene ID" value="Manes.04G154700.v8.1"/>
</dbReference>
<dbReference type="Gramene" id="Manes.04G154700.3.v8.1">
    <property type="protein sequence ID" value="Manes.04G154700.3.v8.1.CDS"/>
    <property type="gene ID" value="Manes.04G154700.v8.1"/>
</dbReference>
<dbReference type="STRING" id="3983.A0A251L4Q1"/>
<feature type="transmembrane region" description="Helical" evidence="9">
    <location>
        <begin position="21"/>
        <end position="40"/>
    </location>
</feature>
<dbReference type="GO" id="GO:0016020">
    <property type="term" value="C:membrane"/>
    <property type="evidence" value="ECO:0007669"/>
    <property type="project" value="InterPro"/>
</dbReference>
<dbReference type="Gramene" id="Manes.04G154700.7.v8.1">
    <property type="protein sequence ID" value="Manes.04G154700.7.v8.1.CDS"/>
    <property type="gene ID" value="Manes.04G154700.v8.1"/>
</dbReference>
<evidence type="ECO:0000256" key="7">
    <source>
        <dbReference type="ARBA" id="ARBA00023316"/>
    </source>
</evidence>
<keyword evidence="11" id="KW-1185">Reference proteome</keyword>
<dbReference type="Gramene" id="Manes.04G154700.5.v8.1">
    <property type="protein sequence ID" value="Manes.04G154700.5.v8.1.CDS"/>
    <property type="gene ID" value="Manes.04G154700.v8.1"/>
</dbReference>
<name>A0A251L4Q1_MANES</name>
<feature type="compositionally biased region" description="Basic and acidic residues" evidence="8">
    <location>
        <begin position="174"/>
        <end position="184"/>
    </location>
</feature>
<dbReference type="Proteomes" id="UP000091857">
    <property type="component" value="Chromosome 4"/>
</dbReference>
<evidence type="ECO:0000256" key="4">
    <source>
        <dbReference type="ARBA" id="ARBA00022679"/>
    </source>
</evidence>
<keyword evidence="5" id="KW-0333">Golgi apparatus</keyword>
<keyword evidence="4" id="KW-0808">Transferase</keyword>
<dbReference type="GO" id="GO:0005794">
    <property type="term" value="C:Golgi apparatus"/>
    <property type="evidence" value="ECO:0007669"/>
    <property type="project" value="UniProtKB-SubCell"/>
</dbReference>
<dbReference type="GO" id="GO:0071555">
    <property type="term" value="P:cell wall organization"/>
    <property type="evidence" value="ECO:0007669"/>
    <property type="project" value="UniProtKB-KW"/>
</dbReference>
<keyword evidence="9" id="KW-0472">Membrane</keyword>
<protein>
    <recommendedName>
        <fullName evidence="12">Fucosyltransferase</fullName>
    </recommendedName>
</protein>